<comment type="similarity">
    <text evidence="1">Belongs to the CFAP97 family.</text>
</comment>
<feature type="compositionally biased region" description="Low complexity" evidence="2">
    <location>
        <begin position="147"/>
        <end position="157"/>
    </location>
</feature>
<evidence type="ECO:0000256" key="2">
    <source>
        <dbReference type="SAM" id="MobiDB-lite"/>
    </source>
</evidence>
<name>A0A1Y9IV30_9DIPT</name>
<reference evidence="4" key="1">
    <citation type="submission" date="2013-03" db="EMBL/GenBank/DDBJ databases">
        <title>The Genome Sequence of Anopheles minimus MINIMUS1.</title>
        <authorList>
            <consortium name="The Broad Institute Genomics Platform"/>
            <person name="Neafsey D.E."/>
            <person name="Walton C."/>
            <person name="Walker B."/>
            <person name="Young S.K."/>
            <person name="Zeng Q."/>
            <person name="Gargeya S."/>
            <person name="Fitzgerald M."/>
            <person name="Haas B."/>
            <person name="Abouelleil A."/>
            <person name="Allen A.W."/>
            <person name="Alvarado L."/>
            <person name="Arachchi H.M."/>
            <person name="Berlin A.M."/>
            <person name="Chapman S.B."/>
            <person name="Gainer-Dewar J."/>
            <person name="Goldberg J."/>
            <person name="Griggs A."/>
            <person name="Gujja S."/>
            <person name="Hansen M."/>
            <person name="Howarth C."/>
            <person name="Imamovic A."/>
            <person name="Ireland A."/>
            <person name="Larimer J."/>
            <person name="McCowan C."/>
            <person name="Murphy C."/>
            <person name="Pearson M."/>
            <person name="Poon T.W."/>
            <person name="Priest M."/>
            <person name="Roberts A."/>
            <person name="Saif S."/>
            <person name="Shea T."/>
            <person name="Sisk P."/>
            <person name="Sykes S."/>
            <person name="Wortman J."/>
            <person name="Nusbaum C."/>
            <person name="Birren B."/>
        </authorList>
    </citation>
    <scope>NUCLEOTIDE SEQUENCE [LARGE SCALE GENOMIC DNA]</scope>
    <source>
        <strain evidence="4">MINIMUS1</strain>
    </source>
</reference>
<feature type="compositionally biased region" description="Acidic residues" evidence="2">
    <location>
        <begin position="79"/>
        <end position="88"/>
    </location>
</feature>
<organism evidence="3 4">
    <name type="scientific">Anopheles minimus</name>
    <dbReference type="NCBI Taxonomy" id="112268"/>
    <lineage>
        <taxon>Eukaryota</taxon>
        <taxon>Metazoa</taxon>
        <taxon>Ecdysozoa</taxon>
        <taxon>Arthropoda</taxon>
        <taxon>Hexapoda</taxon>
        <taxon>Insecta</taxon>
        <taxon>Pterygota</taxon>
        <taxon>Neoptera</taxon>
        <taxon>Endopterygota</taxon>
        <taxon>Diptera</taxon>
        <taxon>Nematocera</taxon>
        <taxon>Culicoidea</taxon>
        <taxon>Culicidae</taxon>
        <taxon>Anophelinae</taxon>
        <taxon>Anopheles</taxon>
    </lineage>
</organism>
<protein>
    <recommendedName>
        <fullName evidence="5">Cilia- and flagella-associated protein 97</fullName>
    </recommendedName>
</protein>
<feature type="compositionally biased region" description="Polar residues" evidence="2">
    <location>
        <begin position="207"/>
        <end position="218"/>
    </location>
</feature>
<dbReference type="VEuPathDB" id="VectorBase:AMIN015810"/>
<feature type="region of interest" description="Disordered" evidence="2">
    <location>
        <begin position="133"/>
        <end position="169"/>
    </location>
</feature>
<reference evidence="3" key="2">
    <citation type="submission" date="2020-05" db="UniProtKB">
        <authorList>
            <consortium name="EnsemblMetazoa"/>
        </authorList>
    </citation>
    <scope>IDENTIFICATION</scope>
    <source>
        <strain evidence="3">MINIMUS1</strain>
    </source>
</reference>
<dbReference type="InterPro" id="IPR029488">
    <property type="entry name" value="Hmw/CFAP97"/>
</dbReference>
<dbReference type="EnsemblMetazoa" id="AMIN015810-RA">
    <property type="protein sequence ID" value="AMIN015810-PA"/>
    <property type="gene ID" value="AMIN015810"/>
</dbReference>
<dbReference type="Pfam" id="PF13879">
    <property type="entry name" value="Hmw_CFAP97"/>
    <property type="match status" value="1"/>
</dbReference>
<feature type="compositionally biased region" description="Acidic residues" evidence="2">
    <location>
        <begin position="53"/>
        <end position="65"/>
    </location>
</feature>
<accession>A0A1Y9IV30</accession>
<evidence type="ECO:0008006" key="5">
    <source>
        <dbReference type="Google" id="ProtNLM"/>
    </source>
</evidence>
<evidence type="ECO:0000313" key="4">
    <source>
        <dbReference type="Proteomes" id="UP000075920"/>
    </source>
</evidence>
<dbReference type="Proteomes" id="UP000075920">
    <property type="component" value="Unassembled WGS sequence"/>
</dbReference>
<feature type="region of interest" description="Disordered" evidence="2">
    <location>
        <begin position="33"/>
        <end position="101"/>
    </location>
</feature>
<feature type="compositionally biased region" description="Basic and acidic residues" evidence="2">
    <location>
        <begin position="69"/>
        <end position="78"/>
    </location>
</feature>
<feature type="region of interest" description="Disordered" evidence="2">
    <location>
        <begin position="195"/>
        <end position="222"/>
    </location>
</feature>
<dbReference type="PANTHER" id="PTHR23035">
    <property type="entry name" value="CILIA- AND FLAGELLA-ASSOCIATED PROTEIN 97-RELATED"/>
    <property type="match status" value="1"/>
</dbReference>
<feature type="compositionally biased region" description="Basic and acidic residues" evidence="2">
    <location>
        <begin position="89"/>
        <end position="101"/>
    </location>
</feature>
<keyword evidence="4" id="KW-1185">Reference proteome</keyword>
<proteinExistence type="inferred from homology"/>
<dbReference type="STRING" id="112268.A0A1Y9IV30"/>
<dbReference type="InterPro" id="IPR038791">
    <property type="entry name" value="Cfap97/Hemingway"/>
</dbReference>
<dbReference type="AlphaFoldDB" id="A0A1Y9IV30"/>
<dbReference type="PANTHER" id="PTHR23035:SF1">
    <property type="entry name" value="CILIA- AND FLAGELLA-ASSOCIATED PROTEIN 97"/>
    <property type="match status" value="1"/>
</dbReference>
<feature type="compositionally biased region" description="Basic and acidic residues" evidence="2">
    <location>
        <begin position="39"/>
        <end position="52"/>
    </location>
</feature>
<sequence>MNSHFFPGRTTPETMVGGIRKWEQLSRTSANRAFVPFDDEFRSVSELQRKEDSESEQEQSTDEQGTEQHYSESEFHTEQEEDSGEEQTPEDKIEKEWNDRGQIRVSQYPPLHIEPDGHLLHIDFMANQLERLDIPGSGQSKGHRRTTGTLGSGLSTRKLPGQQHNMSFSRERVREIERTNQILLRRIITTRPTLQTQNGSKPVKRSISANASPVTSAAANRRKMQERITAENEILLRKVNSVGSKLAKRTSC</sequence>
<evidence type="ECO:0000256" key="1">
    <source>
        <dbReference type="ARBA" id="ARBA00008315"/>
    </source>
</evidence>
<evidence type="ECO:0000313" key="3">
    <source>
        <dbReference type="EnsemblMetazoa" id="AMIN015810-PA"/>
    </source>
</evidence>